<name>A0ABP6HB16_9MICO</name>
<sequence length="238" mass="25505">MAKDPAVALAPNVWRIPLLGDFVNGFMLRDDDGQVTLIDMGVKQSGPKVMAALASIGSGPSDVTRLMLTHAHPDHAGGAAHVAEKTGQDFGLHESDAPFVTAGKSPPRDHTLRLGRLMDRLGGGGFAPLTVGETFIDGQVVPFAGGIEVVHTPGHSPGHAAYLHRESGVLITGDSIFNVRGLRWPIKAFCTNFAMTTRTAHRLSELEYTTAAFTHGPHLGERPREEIRRFLATHPTVD</sequence>
<evidence type="ECO:0000313" key="3">
    <source>
        <dbReference type="Proteomes" id="UP001501326"/>
    </source>
</evidence>
<feature type="domain" description="Metallo-beta-lactamase" evidence="1">
    <location>
        <begin position="22"/>
        <end position="215"/>
    </location>
</feature>
<dbReference type="Proteomes" id="UP001501326">
    <property type="component" value="Unassembled WGS sequence"/>
</dbReference>
<dbReference type="PANTHER" id="PTHR42951">
    <property type="entry name" value="METALLO-BETA-LACTAMASE DOMAIN-CONTAINING"/>
    <property type="match status" value="1"/>
</dbReference>
<dbReference type="InterPro" id="IPR001279">
    <property type="entry name" value="Metallo-B-lactamas"/>
</dbReference>
<dbReference type="InterPro" id="IPR050855">
    <property type="entry name" value="NDM-1-like"/>
</dbReference>
<evidence type="ECO:0000259" key="1">
    <source>
        <dbReference type="SMART" id="SM00849"/>
    </source>
</evidence>
<dbReference type="Pfam" id="PF00753">
    <property type="entry name" value="Lactamase_B"/>
    <property type="match status" value="1"/>
</dbReference>
<comment type="caution">
    <text evidence="2">The sequence shown here is derived from an EMBL/GenBank/DDBJ whole genome shotgun (WGS) entry which is preliminary data.</text>
</comment>
<dbReference type="PANTHER" id="PTHR42951:SF4">
    <property type="entry name" value="ACYL-COENZYME A THIOESTERASE MBLAC2"/>
    <property type="match status" value="1"/>
</dbReference>
<evidence type="ECO:0000313" key="2">
    <source>
        <dbReference type="EMBL" id="GAA2738403.1"/>
    </source>
</evidence>
<keyword evidence="3" id="KW-1185">Reference proteome</keyword>
<gene>
    <name evidence="2" type="ORF">GCM10009867_29450</name>
</gene>
<dbReference type="SMART" id="SM00849">
    <property type="entry name" value="Lactamase_B"/>
    <property type="match status" value="1"/>
</dbReference>
<dbReference type="InterPro" id="IPR036866">
    <property type="entry name" value="RibonucZ/Hydroxyglut_hydro"/>
</dbReference>
<proteinExistence type="predicted"/>
<accession>A0ABP6HB16</accession>
<organism evidence="2 3">
    <name type="scientific">Pedococcus aerophilus</name>
    <dbReference type="NCBI Taxonomy" id="436356"/>
    <lineage>
        <taxon>Bacteria</taxon>
        <taxon>Bacillati</taxon>
        <taxon>Actinomycetota</taxon>
        <taxon>Actinomycetes</taxon>
        <taxon>Micrococcales</taxon>
        <taxon>Intrasporangiaceae</taxon>
        <taxon>Pedococcus</taxon>
    </lineage>
</organism>
<dbReference type="EMBL" id="BAAARN010000004">
    <property type="protein sequence ID" value="GAA2738403.1"/>
    <property type="molecule type" value="Genomic_DNA"/>
</dbReference>
<dbReference type="CDD" id="cd07721">
    <property type="entry name" value="yflN-like_MBL-fold"/>
    <property type="match status" value="1"/>
</dbReference>
<reference evidence="3" key="1">
    <citation type="journal article" date="2019" name="Int. J. Syst. Evol. Microbiol.">
        <title>The Global Catalogue of Microorganisms (GCM) 10K type strain sequencing project: providing services to taxonomists for standard genome sequencing and annotation.</title>
        <authorList>
            <consortium name="The Broad Institute Genomics Platform"/>
            <consortium name="The Broad Institute Genome Sequencing Center for Infectious Disease"/>
            <person name="Wu L."/>
            <person name="Ma J."/>
        </authorList>
    </citation>
    <scope>NUCLEOTIDE SEQUENCE [LARGE SCALE GENOMIC DNA]</scope>
    <source>
        <strain evidence="3">JCM 16378</strain>
    </source>
</reference>
<dbReference type="RefSeq" id="WP_344194787.1">
    <property type="nucleotide sequence ID" value="NZ_BAAARN010000004.1"/>
</dbReference>
<protein>
    <submittedName>
        <fullName evidence="2">MBL fold metallo-hydrolase</fullName>
    </submittedName>
</protein>
<dbReference type="SUPFAM" id="SSF56281">
    <property type="entry name" value="Metallo-hydrolase/oxidoreductase"/>
    <property type="match status" value="1"/>
</dbReference>
<dbReference type="Gene3D" id="3.60.15.10">
    <property type="entry name" value="Ribonuclease Z/Hydroxyacylglutathione hydrolase-like"/>
    <property type="match status" value="1"/>
</dbReference>